<organism evidence="1 2">
    <name type="scientific">Trifolium medium</name>
    <dbReference type="NCBI Taxonomy" id="97028"/>
    <lineage>
        <taxon>Eukaryota</taxon>
        <taxon>Viridiplantae</taxon>
        <taxon>Streptophyta</taxon>
        <taxon>Embryophyta</taxon>
        <taxon>Tracheophyta</taxon>
        <taxon>Spermatophyta</taxon>
        <taxon>Magnoliopsida</taxon>
        <taxon>eudicotyledons</taxon>
        <taxon>Gunneridae</taxon>
        <taxon>Pentapetalae</taxon>
        <taxon>rosids</taxon>
        <taxon>fabids</taxon>
        <taxon>Fabales</taxon>
        <taxon>Fabaceae</taxon>
        <taxon>Papilionoideae</taxon>
        <taxon>50 kb inversion clade</taxon>
        <taxon>NPAAA clade</taxon>
        <taxon>Hologalegina</taxon>
        <taxon>IRL clade</taxon>
        <taxon>Trifolieae</taxon>
        <taxon>Trifolium</taxon>
    </lineage>
</organism>
<protein>
    <submittedName>
        <fullName evidence="1">Endonuclease/exonuclease/phosphatase family protein</fullName>
    </submittedName>
</protein>
<keyword evidence="2" id="KW-1185">Reference proteome</keyword>
<dbReference type="EMBL" id="LXQA010041216">
    <property type="protein sequence ID" value="MCH99751.1"/>
    <property type="molecule type" value="Genomic_DNA"/>
</dbReference>
<keyword evidence="1" id="KW-0540">Nuclease</keyword>
<comment type="caution">
    <text evidence="1">The sequence shown here is derived from an EMBL/GenBank/DDBJ whole genome shotgun (WGS) entry which is preliminary data.</text>
</comment>
<keyword evidence="1" id="KW-0255">Endonuclease</keyword>
<dbReference type="Proteomes" id="UP000265520">
    <property type="component" value="Unassembled WGS sequence"/>
</dbReference>
<evidence type="ECO:0000313" key="2">
    <source>
        <dbReference type="Proteomes" id="UP000265520"/>
    </source>
</evidence>
<sequence length="227" mass="26927">MLINKASDWGPKPFKMLRCWKEIEGYHAFVRNKLKEIQVEGWGGYILKEKLKRIKKDLMEWHKFHSSNLGERIQNTKEKLNSLDMKFQEIVPNENDIEERLEVIASLHKMSELESSIMWQKARLKWMKEGDANVIHCIDKERVLLEEVKDIKEEIFSHFQNQYRWRIQTGPRMDNQVFKQVSEEEGELLIKNFSEEEIKKVVWDCDSEKSPGPDGISLGFIKIFGKS</sequence>
<keyword evidence="1" id="KW-0269">Exonuclease</keyword>
<proteinExistence type="predicted"/>
<keyword evidence="1" id="KW-0378">Hydrolase</keyword>
<evidence type="ECO:0000313" key="1">
    <source>
        <dbReference type="EMBL" id="MCH99751.1"/>
    </source>
</evidence>
<name>A0A392NK24_9FABA</name>
<accession>A0A392NK24</accession>
<reference evidence="1 2" key="1">
    <citation type="journal article" date="2018" name="Front. Plant Sci.">
        <title>Red Clover (Trifolium pratense) and Zigzag Clover (T. medium) - A Picture of Genomic Similarities and Differences.</title>
        <authorList>
            <person name="Dluhosova J."/>
            <person name="Istvanek J."/>
            <person name="Nedelnik J."/>
            <person name="Repkova J."/>
        </authorList>
    </citation>
    <scope>NUCLEOTIDE SEQUENCE [LARGE SCALE GENOMIC DNA]</scope>
    <source>
        <strain evidence="2">cv. 10/8</strain>
        <tissue evidence="1">Leaf</tissue>
    </source>
</reference>
<dbReference type="GO" id="GO:0004519">
    <property type="term" value="F:endonuclease activity"/>
    <property type="evidence" value="ECO:0007669"/>
    <property type="project" value="UniProtKB-KW"/>
</dbReference>
<dbReference type="GO" id="GO:0004527">
    <property type="term" value="F:exonuclease activity"/>
    <property type="evidence" value="ECO:0007669"/>
    <property type="project" value="UniProtKB-KW"/>
</dbReference>
<dbReference type="AlphaFoldDB" id="A0A392NK24"/>